<evidence type="ECO:0000313" key="8">
    <source>
        <dbReference type="Proteomes" id="UP000008914"/>
    </source>
</evidence>
<dbReference type="PANTHER" id="PTHR47359">
    <property type="entry name" value="PEPTIDOGLYCAN DL-ENDOPEPTIDASE CWLO"/>
    <property type="match status" value="1"/>
</dbReference>
<dbReference type="Gene3D" id="3.90.1720.10">
    <property type="entry name" value="endopeptidase domain like (from Nostoc punctiforme)"/>
    <property type="match status" value="1"/>
</dbReference>
<dbReference type="HOGENOM" id="CLU_055280_1_0_11"/>
<evidence type="ECO:0000259" key="6">
    <source>
        <dbReference type="PROSITE" id="PS51935"/>
    </source>
</evidence>
<keyword evidence="4" id="KW-0788">Thiol protease</keyword>
<feature type="signal peptide" evidence="5">
    <location>
        <begin position="1"/>
        <end position="28"/>
    </location>
</feature>
<dbReference type="STRING" id="710696.Intca_3105"/>
<keyword evidence="2" id="KW-0645">Protease</keyword>
<dbReference type="Pfam" id="PF00877">
    <property type="entry name" value="NLPC_P60"/>
    <property type="match status" value="1"/>
</dbReference>
<evidence type="ECO:0000256" key="5">
    <source>
        <dbReference type="SAM" id="SignalP"/>
    </source>
</evidence>
<proteinExistence type="inferred from homology"/>
<dbReference type="EMBL" id="CP002343">
    <property type="protein sequence ID" value="ADU49591.1"/>
    <property type="molecule type" value="Genomic_DNA"/>
</dbReference>
<dbReference type="KEGG" id="ica:Intca_3105"/>
<dbReference type="GO" id="GO:0006508">
    <property type="term" value="P:proteolysis"/>
    <property type="evidence" value="ECO:0007669"/>
    <property type="project" value="UniProtKB-KW"/>
</dbReference>
<evidence type="ECO:0000256" key="1">
    <source>
        <dbReference type="ARBA" id="ARBA00007074"/>
    </source>
</evidence>
<accession>E6SCI7</accession>
<dbReference type="PROSITE" id="PS51935">
    <property type="entry name" value="NLPC_P60"/>
    <property type="match status" value="1"/>
</dbReference>
<dbReference type="MEROPS" id="C40.007"/>
<evidence type="ECO:0000256" key="3">
    <source>
        <dbReference type="ARBA" id="ARBA00022801"/>
    </source>
</evidence>
<sequence length="361" mass="36623">MQMTRLAALAAVTAAVAVSGLIALSAAAMPTPAPGAAIGDRGPLCVTTGGLPGLSAAQAANARTIHATALARGGSSAAYVALMTALAESNLLVLSNPNDPSSSGIPAQGVGYDHDSIGLFQQRPPWGTAAQRMDPVTSTNLFLDALIAVEGWSSMEPWRAAQRVQRSAFTGVPSRVNHGSAVYGGNYLAQAPRAARLLTAIETGGPLDCGAAGLTGPAPMSGPVVADVAGLQRLGASQAGAVAASFALAQRGKPYVWGGEGPDGYDCSGLMQTAWARAGVSISRVSSTQFRDGTPTTPDRLVPGDLVLIPGAFGTLARPFHVGMYVGNGKVVHAPRTGEVVKVTTLSSFISDGVSGYRHIR</sequence>
<name>E6SCI7_INTC7</name>
<dbReference type="eggNOG" id="COG0791">
    <property type="taxonomic scope" value="Bacteria"/>
</dbReference>
<keyword evidence="3" id="KW-0378">Hydrolase</keyword>
<comment type="similarity">
    <text evidence="1">Belongs to the peptidase C40 family.</text>
</comment>
<feature type="chain" id="PRO_5039316528" evidence="5">
    <location>
        <begin position="29"/>
        <end position="361"/>
    </location>
</feature>
<dbReference type="GO" id="GO:0008234">
    <property type="term" value="F:cysteine-type peptidase activity"/>
    <property type="evidence" value="ECO:0007669"/>
    <property type="project" value="UniProtKB-KW"/>
</dbReference>
<dbReference type="InterPro" id="IPR038765">
    <property type="entry name" value="Papain-like_cys_pep_sf"/>
</dbReference>
<evidence type="ECO:0000256" key="4">
    <source>
        <dbReference type="ARBA" id="ARBA00022807"/>
    </source>
</evidence>
<organism evidence="7 8">
    <name type="scientific">Intrasporangium calvum (strain ATCC 23552 / DSM 43043 / JCM 3097 / NBRC 12989 / NCIMB 10167 / NRRL B-3866 / 7 KIP)</name>
    <dbReference type="NCBI Taxonomy" id="710696"/>
    <lineage>
        <taxon>Bacteria</taxon>
        <taxon>Bacillati</taxon>
        <taxon>Actinomycetota</taxon>
        <taxon>Actinomycetes</taxon>
        <taxon>Micrococcales</taxon>
        <taxon>Intrasporangiaceae</taxon>
        <taxon>Intrasporangium</taxon>
    </lineage>
</organism>
<evidence type="ECO:0000313" key="7">
    <source>
        <dbReference type="EMBL" id="ADU49591.1"/>
    </source>
</evidence>
<gene>
    <name evidence="7" type="ordered locus">Intca_3105</name>
</gene>
<keyword evidence="8" id="KW-1185">Reference proteome</keyword>
<evidence type="ECO:0000256" key="2">
    <source>
        <dbReference type="ARBA" id="ARBA00022670"/>
    </source>
</evidence>
<dbReference type="RefSeq" id="WP_013493903.1">
    <property type="nucleotide sequence ID" value="NC_014830.1"/>
</dbReference>
<dbReference type="PANTHER" id="PTHR47359:SF3">
    <property type="entry name" value="NLP_P60 DOMAIN-CONTAINING PROTEIN-RELATED"/>
    <property type="match status" value="1"/>
</dbReference>
<protein>
    <submittedName>
        <fullName evidence="7">NLP/P60 protein</fullName>
    </submittedName>
</protein>
<dbReference type="InterPro" id="IPR051794">
    <property type="entry name" value="PG_Endopeptidase_C40"/>
</dbReference>
<dbReference type="InterPro" id="IPR000064">
    <property type="entry name" value="NLP_P60_dom"/>
</dbReference>
<keyword evidence="5" id="KW-0732">Signal</keyword>
<dbReference type="SUPFAM" id="SSF54001">
    <property type="entry name" value="Cysteine proteinases"/>
    <property type="match status" value="1"/>
</dbReference>
<reference evidence="7 8" key="1">
    <citation type="journal article" date="2010" name="Stand. Genomic Sci.">
        <title>Complete genome sequence of Intrasporangium calvum type strain (7 KIP).</title>
        <authorList>
            <person name="Del Rio T.G."/>
            <person name="Chertkov O."/>
            <person name="Yasawong M."/>
            <person name="Lucas S."/>
            <person name="Deshpande S."/>
            <person name="Cheng J.F."/>
            <person name="Detter C."/>
            <person name="Tapia R."/>
            <person name="Han C."/>
            <person name="Goodwin L."/>
            <person name="Pitluck S."/>
            <person name="Liolios K."/>
            <person name="Ivanova N."/>
            <person name="Mavromatis K."/>
            <person name="Pati A."/>
            <person name="Chen A."/>
            <person name="Palaniappan K."/>
            <person name="Land M."/>
            <person name="Hauser L."/>
            <person name="Chang Y.J."/>
            <person name="Jeffries C.D."/>
            <person name="Rohde M."/>
            <person name="Pukall R."/>
            <person name="Sikorski J."/>
            <person name="Goker M."/>
            <person name="Woyke T."/>
            <person name="Bristow J."/>
            <person name="Eisen J.A."/>
            <person name="Markowitz V."/>
            <person name="Hugenholtz P."/>
            <person name="Kyrpides N.C."/>
            <person name="Klenk H.P."/>
            <person name="Lapidus A."/>
        </authorList>
    </citation>
    <scope>NUCLEOTIDE SEQUENCE [LARGE SCALE GENOMIC DNA]</scope>
    <source>
        <strain evidence="8">ATCC 23552 / DSM 43043 / JCM 3097 / NBRC 12989 / 7 KIP</strain>
    </source>
</reference>
<dbReference type="AlphaFoldDB" id="E6SCI7"/>
<dbReference type="Proteomes" id="UP000008914">
    <property type="component" value="Chromosome"/>
</dbReference>
<feature type="domain" description="NlpC/P60" evidence="6">
    <location>
        <begin position="235"/>
        <end position="361"/>
    </location>
</feature>